<dbReference type="AlphaFoldDB" id="A0A561ENR9"/>
<evidence type="ECO:0000313" key="2">
    <source>
        <dbReference type="EMBL" id="TWE17257.1"/>
    </source>
</evidence>
<evidence type="ECO:0008006" key="4">
    <source>
        <dbReference type="Google" id="ProtNLM"/>
    </source>
</evidence>
<name>A0A561ENR9_9ACTN</name>
<comment type="caution">
    <text evidence="2">The sequence shown here is derived from an EMBL/GenBank/DDBJ whole genome shotgun (WGS) entry which is preliminary data.</text>
</comment>
<keyword evidence="1" id="KW-1133">Transmembrane helix</keyword>
<feature type="transmembrane region" description="Helical" evidence="1">
    <location>
        <begin position="94"/>
        <end position="111"/>
    </location>
</feature>
<dbReference type="EMBL" id="VIVR01000001">
    <property type="protein sequence ID" value="TWE17257.1"/>
    <property type="molecule type" value="Genomic_DNA"/>
</dbReference>
<protein>
    <recommendedName>
        <fullName evidence="4">Integral membrane protein</fullName>
    </recommendedName>
</protein>
<accession>A0A561ENR9</accession>
<keyword evidence="3" id="KW-1185">Reference proteome</keyword>
<keyword evidence="1" id="KW-0812">Transmembrane</keyword>
<gene>
    <name evidence="2" type="ORF">FB465_2265</name>
</gene>
<proteinExistence type="predicted"/>
<evidence type="ECO:0000256" key="1">
    <source>
        <dbReference type="SAM" id="Phobius"/>
    </source>
</evidence>
<evidence type="ECO:0000313" key="3">
    <source>
        <dbReference type="Proteomes" id="UP000318416"/>
    </source>
</evidence>
<dbReference type="RefSeq" id="WP_145789922.1">
    <property type="nucleotide sequence ID" value="NZ_BAAABR010000030.1"/>
</dbReference>
<organism evidence="2 3">
    <name type="scientific">Kitasatospora atroaurantiaca</name>
    <dbReference type="NCBI Taxonomy" id="285545"/>
    <lineage>
        <taxon>Bacteria</taxon>
        <taxon>Bacillati</taxon>
        <taxon>Actinomycetota</taxon>
        <taxon>Actinomycetes</taxon>
        <taxon>Kitasatosporales</taxon>
        <taxon>Streptomycetaceae</taxon>
        <taxon>Kitasatospora</taxon>
    </lineage>
</organism>
<feature type="transmembrane region" description="Helical" evidence="1">
    <location>
        <begin position="38"/>
        <end position="61"/>
    </location>
</feature>
<feature type="transmembrane region" description="Helical" evidence="1">
    <location>
        <begin position="67"/>
        <end position="87"/>
    </location>
</feature>
<feature type="transmembrane region" description="Helical" evidence="1">
    <location>
        <begin position="123"/>
        <end position="144"/>
    </location>
</feature>
<sequence length="164" mass="17540">MTKAHAGGVPANVALLPLAAEDDRTGSGRAHGRARRPFAGYVFALSALVIAVWTVMVGFYAEPDRRVLWVGFNSLVTVTMLLAARLALRRDSRVGLVAAGLAVFMVTDLWFDVATAPSDYLPMALLTAATLELPYAVGCVLFALRVHRRTTGTPLSPSPEGVFK</sequence>
<dbReference type="Proteomes" id="UP000318416">
    <property type="component" value="Unassembled WGS sequence"/>
</dbReference>
<dbReference type="OrthoDB" id="4948328at2"/>
<reference evidence="2 3" key="1">
    <citation type="submission" date="2019-06" db="EMBL/GenBank/DDBJ databases">
        <title>Sequencing the genomes of 1000 actinobacteria strains.</title>
        <authorList>
            <person name="Klenk H.-P."/>
        </authorList>
    </citation>
    <scope>NUCLEOTIDE SEQUENCE [LARGE SCALE GENOMIC DNA]</scope>
    <source>
        <strain evidence="2 3">DSM 41649</strain>
    </source>
</reference>
<keyword evidence="1" id="KW-0472">Membrane</keyword>